<reference evidence="2" key="1">
    <citation type="journal article" date="2022" name="Int. J. Mol. Sci.">
        <title>Draft Genome of Tanacetum Coccineum: Genomic Comparison of Closely Related Tanacetum-Family Plants.</title>
        <authorList>
            <person name="Yamashiro T."/>
            <person name="Shiraishi A."/>
            <person name="Nakayama K."/>
            <person name="Satake H."/>
        </authorList>
    </citation>
    <scope>NUCLEOTIDE SEQUENCE</scope>
</reference>
<name>A0ABQ5F4G4_9ASTR</name>
<gene>
    <name evidence="2" type="ORF">Tco_0992948</name>
</gene>
<proteinExistence type="predicted"/>
<feature type="region of interest" description="Disordered" evidence="1">
    <location>
        <begin position="1"/>
        <end position="64"/>
    </location>
</feature>
<keyword evidence="3" id="KW-1185">Reference proteome</keyword>
<feature type="compositionally biased region" description="Polar residues" evidence="1">
    <location>
        <begin position="427"/>
        <end position="437"/>
    </location>
</feature>
<accession>A0ABQ5F4G4</accession>
<organism evidence="2 3">
    <name type="scientific">Tanacetum coccineum</name>
    <dbReference type="NCBI Taxonomy" id="301880"/>
    <lineage>
        <taxon>Eukaryota</taxon>
        <taxon>Viridiplantae</taxon>
        <taxon>Streptophyta</taxon>
        <taxon>Embryophyta</taxon>
        <taxon>Tracheophyta</taxon>
        <taxon>Spermatophyta</taxon>
        <taxon>Magnoliopsida</taxon>
        <taxon>eudicotyledons</taxon>
        <taxon>Gunneridae</taxon>
        <taxon>Pentapetalae</taxon>
        <taxon>asterids</taxon>
        <taxon>campanulids</taxon>
        <taxon>Asterales</taxon>
        <taxon>Asteraceae</taxon>
        <taxon>Asteroideae</taxon>
        <taxon>Anthemideae</taxon>
        <taxon>Anthemidinae</taxon>
        <taxon>Tanacetum</taxon>
    </lineage>
</organism>
<feature type="compositionally biased region" description="Acidic residues" evidence="1">
    <location>
        <begin position="441"/>
        <end position="451"/>
    </location>
</feature>
<evidence type="ECO:0000313" key="2">
    <source>
        <dbReference type="EMBL" id="GJT57894.1"/>
    </source>
</evidence>
<evidence type="ECO:0000256" key="1">
    <source>
        <dbReference type="SAM" id="MobiDB-lite"/>
    </source>
</evidence>
<comment type="caution">
    <text evidence="2">The sequence shown here is derived from an EMBL/GenBank/DDBJ whole genome shotgun (WGS) entry which is preliminary data.</text>
</comment>
<feature type="region of interest" description="Disordered" evidence="1">
    <location>
        <begin position="385"/>
        <end position="451"/>
    </location>
</feature>
<dbReference type="Proteomes" id="UP001151760">
    <property type="component" value="Unassembled WGS sequence"/>
</dbReference>
<protein>
    <submittedName>
        <fullName evidence="2">Uncharacterized protein</fullName>
    </submittedName>
</protein>
<feature type="compositionally biased region" description="Basic residues" evidence="1">
    <location>
        <begin position="401"/>
        <end position="412"/>
    </location>
</feature>
<dbReference type="EMBL" id="BQNB010016970">
    <property type="protein sequence ID" value="GJT57894.1"/>
    <property type="molecule type" value="Genomic_DNA"/>
</dbReference>
<evidence type="ECO:0000313" key="3">
    <source>
        <dbReference type="Proteomes" id="UP001151760"/>
    </source>
</evidence>
<feature type="compositionally biased region" description="Basic and acidic residues" evidence="1">
    <location>
        <begin position="1"/>
        <end position="32"/>
    </location>
</feature>
<sequence length="642" mass="75280">MTERYKLEVPDDLNTDQRVRRIMDNQSKERMQKKMRHDSKDDNDEQKYRSDAEMTDAQTNQETEEVHVTLTTEPLVVQQQSSSVYQIWCLNSLIPFRIQVPDTGTHLNSCWIFNIHIHYENVQETLHLPVETPENPFVTPANIHTIEAFMNRVGYQGVFNKVSAFYTKNLAQPWQTMFKVFNHWLTTRTSGHDQTKINILQLFHVVLNQTHVDYVSLLWWEFMNYVFQKRGSEYPIPLVSANTIGNVLVRGMLILDVLLTAEIIEMDDFKEYGEVFRKETHNKIDDILHEVIPQIAENVTNDLIEANLKLCIVNTIIEDHDAFRSEVPAFISKEFKAHAPAIIKELFKNHVQSNVIHVHPTTTTSTKTKSSANLQYQLEDDFHSHHDEHQDDDAPPEGEKRVKRSKMSKRLKSARDSSSKHSRKDSTTYVSKQQSQHQEWDAWEEENVVDEDEYGNTKEKKYILSLHKIHAEEFSEPNLEENLNRWVQKEFKTFNEDAKRANDKPNSFSEADFKYLNKNDIEDLYYLCRSKEIDNQKVKLMNSLITFIRSCVIWERNMYHTLIVERATIGLIYLNSKDEKIVMYLEEIIKFCDATLEKVLNEVKLRMFESKFLKKPPLLGDLDQDIMKTISTDDEASVIINP</sequence>
<reference evidence="2" key="2">
    <citation type="submission" date="2022-01" db="EMBL/GenBank/DDBJ databases">
        <authorList>
            <person name="Yamashiro T."/>
            <person name="Shiraishi A."/>
            <person name="Satake H."/>
            <person name="Nakayama K."/>
        </authorList>
    </citation>
    <scope>NUCLEOTIDE SEQUENCE</scope>
</reference>